<sequence length="60" mass="6845">MRGYGWTPHCVEGDDPMTMHQQMAATMDACYAEIRAFQDEARSSGKATRCHWPMIVLRTP</sequence>
<gene>
    <name evidence="2" type="ORF">ThimaDRAFT_0864</name>
</gene>
<proteinExistence type="predicted"/>
<dbReference type="GO" id="GO:0016832">
    <property type="term" value="F:aldehyde-lyase activity"/>
    <property type="evidence" value="ECO:0007669"/>
    <property type="project" value="InterPro"/>
</dbReference>
<organism evidence="2 3">
    <name type="scientific">Thiocapsa marina 5811</name>
    <dbReference type="NCBI Taxonomy" id="768671"/>
    <lineage>
        <taxon>Bacteria</taxon>
        <taxon>Pseudomonadati</taxon>
        <taxon>Pseudomonadota</taxon>
        <taxon>Gammaproteobacteria</taxon>
        <taxon>Chromatiales</taxon>
        <taxon>Chromatiaceae</taxon>
        <taxon>Thiocapsa</taxon>
    </lineage>
</organism>
<name>F9U7G2_9GAMM</name>
<evidence type="ECO:0000313" key="3">
    <source>
        <dbReference type="Proteomes" id="UP000005459"/>
    </source>
</evidence>
<dbReference type="AlphaFoldDB" id="F9U7G2"/>
<protein>
    <submittedName>
        <fullName evidence="2">Xylulose 5-phosphate/Fructose 6-phosphate phosphoketolase</fullName>
    </submittedName>
</protein>
<feature type="domain" description="Xylulose 5-phosphate/Fructose 6-phosphate phosphoketolase N-terminal" evidence="1">
    <location>
        <begin position="2"/>
        <end position="60"/>
    </location>
</feature>
<dbReference type="STRING" id="768671.ThimaDRAFT_0864"/>
<dbReference type="InterPro" id="IPR018970">
    <property type="entry name" value="Xul5P/Fru6P_PKetolase_N"/>
</dbReference>
<dbReference type="PANTHER" id="PTHR31273:SF0">
    <property type="entry name" value="PHOSPHOKETOLASE-RELATED"/>
    <property type="match status" value="1"/>
</dbReference>
<evidence type="ECO:0000313" key="2">
    <source>
        <dbReference type="EMBL" id="EGV20188.1"/>
    </source>
</evidence>
<dbReference type="Gene3D" id="3.40.50.970">
    <property type="match status" value="1"/>
</dbReference>
<keyword evidence="3" id="KW-1185">Reference proteome</keyword>
<dbReference type="eggNOG" id="COG3957">
    <property type="taxonomic scope" value="Bacteria"/>
</dbReference>
<dbReference type="Pfam" id="PF09364">
    <property type="entry name" value="XFP_N"/>
    <property type="match status" value="1"/>
</dbReference>
<dbReference type="GO" id="GO:0005975">
    <property type="term" value="P:carbohydrate metabolic process"/>
    <property type="evidence" value="ECO:0007669"/>
    <property type="project" value="InterPro"/>
</dbReference>
<accession>F9U7G2</accession>
<dbReference type="Proteomes" id="UP000005459">
    <property type="component" value="Unassembled WGS sequence"/>
</dbReference>
<dbReference type="EMBL" id="AFWV01000002">
    <property type="protein sequence ID" value="EGV20188.1"/>
    <property type="molecule type" value="Genomic_DNA"/>
</dbReference>
<reference evidence="2 3" key="1">
    <citation type="submission" date="2011-06" db="EMBL/GenBank/DDBJ databases">
        <title>The draft genome of Thiocapsa marina 5811.</title>
        <authorList>
            <consortium name="US DOE Joint Genome Institute (JGI-PGF)"/>
            <person name="Lucas S."/>
            <person name="Han J."/>
            <person name="Cheng J.-F."/>
            <person name="Goodwin L."/>
            <person name="Pitluck S."/>
            <person name="Peters L."/>
            <person name="Land M.L."/>
            <person name="Hauser L."/>
            <person name="Vogl K."/>
            <person name="Liu Z."/>
            <person name="Imhoff J."/>
            <person name="Thiel V."/>
            <person name="Frigaard N.-U."/>
            <person name="Bryant D."/>
            <person name="Woyke T.J."/>
        </authorList>
    </citation>
    <scope>NUCLEOTIDE SEQUENCE [LARGE SCALE GENOMIC DNA]</scope>
    <source>
        <strain evidence="2 3">5811</strain>
    </source>
</reference>
<evidence type="ECO:0000259" key="1">
    <source>
        <dbReference type="Pfam" id="PF09364"/>
    </source>
</evidence>
<dbReference type="InterPro" id="IPR005593">
    <property type="entry name" value="Xul5P/Fru6P_PKetolase"/>
</dbReference>
<dbReference type="PANTHER" id="PTHR31273">
    <property type="entry name" value="PHOSPHOKETOLASE-RELATED"/>
    <property type="match status" value="1"/>
</dbReference>